<reference evidence="3 4" key="1">
    <citation type="submission" date="2021-05" db="EMBL/GenBank/DDBJ databases">
        <title>Draft Whole Genome Sequencing Of Biosensor Chromobacterium violaceum Strain CV026 Reveals A Regulatory RNA In Chromobacterium violaceum Phenotype Regulatory Network.</title>
        <authorList>
            <person name="Hong K.W."/>
            <person name="Chan K.G."/>
            <person name="Chang C.-Y."/>
        </authorList>
    </citation>
    <scope>NUCLEOTIDE SEQUENCE [LARGE SCALE GENOMIC DNA]</scope>
    <source>
        <strain evidence="3 4">ATCC 31532</strain>
    </source>
</reference>
<feature type="compositionally biased region" description="Basic residues" evidence="1">
    <location>
        <begin position="357"/>
        <end position="368"/>
    </location>
</feature>
<name>A0ABS7FB05_9NEIS</name>
<feature type="region of interest" description="Disordered" evidence="1">
    <location>
        <begin position="344"/>
        <end position="368"/>
    </location>
</feature>
<sequence length="368" mass="40209">MTRIKLAAAAALSSLALLTGCATPLAGKPADEATRKVIAQNWQNASYNFDGQLGFTQLRFIDSEGKLSQPDIADTVDQVGRSIKMNISGAIDAPTGRLELTPELRFERRNLLASVKVPLQFHAQDMSLLVDPSAIDLALPSLRKNPGKFIRAKLPADIAAKIPLKEMYQAMPQILDQAYAQVDKKAFSFEPLDAYADEVGAKYKLRLTLSKEQEQKMTLQILDGLAKAAHQQAAQPDDKFNAESMLTLVRDLVKLSPAGEMNGQTVSDIYVSRGGELEAIRQTIHMTSAEFSADAYFNLRYSHHGKPQFAYQPAESDIIDYDKLELPDWLKSKAGADEAPAADAALPAPAYPQPAAKAKKKKAKARAQ</sequence>
<keyword evidence="4" id="KW-1185">Reference proteome</keyword>
<keyword evidence="2" id="KW-0732">Signal</keyword>
<evidence type="ECO:0000313" key="3">
    <source>
        <dbReference type="EMBL" id="MBW8287253.1"/>
    </source>
</evidence>
<gene>
    <name evidence="3" type="ORF">KIF53_06380</name>
</gene>
<feature type="chain" id="PRO_5045719330" description="Lipoprotein" evidence="2">
    <location>
        <begin position="23"/>
        <end position="368"/>
    </location>
</feature>
<dbReference type="EMBL" id="JAHDTB010000004">
    <property type="protein sequence ID" value="MBW8287253.1"/>
    <property type="molecule type" value="Genomic_DNA"/>
</dbReference>
<protein>
    <recommendedName>
        <fullName evidence="5">Lipoprotein</fullName>
    </recommendedName>
</protein>
<evidence type="ECO:0000256" key="2">
    <source>
        <dbReference type="SAM" id="SignalP"/>
    </source>
</evidence>
<dbReference type="Proteomes" id="UP000711178">
    <property type="component" value="Unassembled WGS sequence"/>
</dbReference>
<evidence type="ECO:0008006" key="5">
    <source>
        <dbReference type="Google" id="ProtNLM"/>
    </source>
</evidence>
<organism evidence="3 4">
    <name type="scientific">Chromobacterium subtsugae</name>
    <dbReference type="NCBI Taxonomy" id="251747"/>
    <lineage>
        <taxon>Bacteria</taxon>
        <taxon>Pseudomonadati</taxon>
        <taxon>Pseudomonadota</taxon>
        <taxon>Betaproteobacteria</taxon>
        <taxon>Neisseriales</taxon>
        <taxon>Chromobacteriaceae</taxon>
        <taxon>Chromobacterium</taxon>
    </lineage>
</organism>
<dbReference type="PROSITE" id="PS51257">
    <property type="entry name" value="PROKAR_LIPOPROTEIN"/>
    <property type="match status" value="1"/>
</dbReference>
<proteinExistence type="predicted"/>
<comment type="caution">
    <text evidence="3">The sequence shown here is derived from an EMBL/GenBank/DDBJ whole genome shotgun (WGS) entry which is preliminary data.</text>
</comment>
<dbReference type="GeneID" id="89686845"/>
<dbReference type="RefSeq" id="WP_043574000.1">
    <property type="nucleotide sequence ID" value="NZ_CP142381.1"/>
</dbReference>
<feature type="compositionally biased region" description="Low complexity" evidence="1">
    <location>
        <begin position="344"/>
        <end position="356"/>
    </location>
</feature>
<evidence type="ECO:0000256" key="1">
    <source>
        <dbReference type="SAM" id="MobiDB-lite"/>
    </source>
</evidence>
<evidence type="ECO:0000313" key="4">
    <source>
        <dbReference type="Proteomes" id="UP000711178"/>
    </source>
</evidence>
<feature type="signal peptide" evidence="2">
    <location>
        <begin position="1"/>
        <end position="22"/>
    </location>
</feature>
<accession>A0ABS7FB05</accession>